<dbReference type="GeneID" id="87888332"/>
<protein>
    <submittedName>
        <fullName evidence="1">Uncharacterized protein</fullName>
    </submittedName>
</protein>
<proteinExistence type="predicted"/>
<reference evidence="1" key="2">
    <citation type="submission" date="2023-06" db="EMBL/GenBank/DDBJ databases">
        <authorList>
            <consortium name="Lawrence Berkeley National Laboratory"/>
            <person name="Mondo S.J."/>
            <person name="Hensen N."/>
            <person name="Bonometti L."/>
            <person name="Westerberg I."/>
            <person name="Brannstrom I.O."/>
            <person name="Guillou S."/>
            <person name="Cros-Aarteil S."/>
            <person name="Calhoun S."/>
            <person name="Haridas S."/>
            <person name="Kuo A."/>
            <person name="Pangilinan J."/>
            <person name="Riley R."/>
            <person name="Labutti K."/>
            <person name="Andreopoulos B."/>
            <person name="Lipzen A."/>
            <person name="Chen C."/>
            <person name="Yanf M."/>
            <person name="Daum C."/>
            <person name="Ng V."/>
            <person name="Clum A."/>
            <person name="Steindorff A."/>
            <person name="Ohm R."/>
            <person name="Martin F."/>
            <person name="Silar P."/>
            <person name="Natvig D."/>
            <person name="Lalanne C."/>
            <person name="Gautier V."/>
            <person name="Ament-Velasquez S.L."/>
            <person name="Kruys A."/>
            <person name="Hutchinson M.I."/>
            <person name="Powell A.J."/>
            <person name="Barry K."/>
            <person name="Miller A.N."/>
            <person name="Grigoriev I.V."/>
            <person name="Debuchy R."/>
            <person name="Gladieux P."/>
            <person name="Thoren M.H."/>
            <person name="Johannesson H."/>
        </authorList>
    </citation>
    <scope>NUCLEOTIDE SEQUENCE</scope>
    <source>
        <strain evidence="1">CBS 333.67</strain>
    </source>
</reference>
<organism evidence="1 2">
    <name type="scientific">Chaetomium strumarium</name>
    <dbReference type="NCBI Taxonomy" id="1170767"/>
    <lineage>
        <taxon>Eukaryota</taxon>
        <taxon>Fungi</taxon>
        <taxon>Dikarya</taxon>
        <taxon>Ascomycota</taxon>
        <taxon>Pezizomycotina</taxon>
        <taxon>Sordariomycetes</taxon>
        <taxon>Sordariomycetidae</taxon>
        <taxon>Sordariales</taxon>
        <taxon>Chaetomiaceae</taxon>
        <taxon>Chaetomium</taxon>
    </lineage>
</organism>
<name>A0AAJ0GQ74_9PEZI</name>
<dbReference type="RefSeq" id="XP_062719897.1">
    <property type="nucleotide sequence ID" value="XM_062869503.1"/>
</dbReference>
<keyword evidence="2" id="KW-1185">Reference proteome</keyword>
<dbReference type="Proteomes" id="UP001273166">
    <property type="component" value="Unassembled WGS sequence"/>
</dbReference>
<dbReference type="EMBL" id="JAUDZG010000005">
    <property type="protein sequence ID" value="KAK3304117.1"/>
    <property type="molecule type" value="Genomic_DNA"/>
</dbReference>
<accession>A0AAJ0GQ74</accession>
<evidence type="ECO:0000313" key="1">
    <source>
        <dbReference type="EMBL" id="KAK3304117.1"/>
    </source>
</evidence>
<evidence type="ECO:0000313" key="2">
    <source>
        <dbReference type="Proteomes" id="UP001273166"/>
    </source>
</evidence>
<dbReference type="AlphaFoldDB" id="A0AAJ0GQ74"/>
<comment type="caution">
    <text evidence="1">The sequence shown here is derived from an EMBL/GenBank/DDBJ whole genome shotgun (WGS) entry which is preliminary data.</text>
</comment>
<reference evidence="1" key="1">
    <citation type="journal article" date="2023" name="Mol. Phylogenet. Evol.">
        <title>Genome-scale phylogeny and comparative genomics of the fungal order Sordariales.</title>
        <authorList>
            <person name="Hensen N."/>
            <person name="Bonometti L."/>
            <person name="Westerberg I."/>
            <person name="Brannstrom I.O."/>
            <person name="Guillou S."/>
            <person name="Cros-Aarteil S."/>
            <person name="Calhoun S."/>
            <person name="Haridas S."/>
            <person name="Kuo A."/>
            <person name="Mondo S."/>
            <person name="Pangilinan J."/>
            <person name="Riley R."/>
            <person name="LaButti K."/>
            <person name="Andreopoulos B."/>
            <person name="Lipzen A."/>
            <person name="Chen C."/>
            <person name="Yan M."/>
            <person name="Daum C."/>
            <person name="Ng V."/>
            <person name="Clum A."/>
            <person name="Steindorff A."/>
            <person name="Ohm R.A."/>
            <person name="Martin F."/>
            <person name="Silar P."/>
            <person name="Natvig D.O."/>
            <person name="Lalanne C."/>
            <person name="Gautier V."/>
            <person name="Ament-Velasquez S.L."/>
            <person name="Kruys A."/>
            <person name="Hutchinson M.I."/>
            <person name="Powell A.J."/>
            <person name="Barry K."/>
            <person name="Miller A.N."/>
            <person name="Grigoriev I.V."/>
            <person name="Debuchy R."/>
            <person name="Gladieux P."/>
            <person name="Hiltunen Thoren M."/>
            <person name="Johannesson H."/>
        </authorList>
    </citation>
    <scope>NUCLEOTIDE SEQUENCE</scope>
    <source>
        <strain evidence="1">CBS 333.67</strain>
    </source>
</reference>
<sequence>MRVLSILGWLGKLRSQLGRNRCDCLLEAWYSVMPSPINSCQPFFPLPSFSCDGFLNATGDIAFSLQFTETYELRKSVAGVLHTH</sequence>
<gene>
    <name evidence="1" type="ORF">B0T15DRAFT_535594</name>
</gene>